<dbReference type="STRING" id="436308.Nmar_0219"/>
<dbReference type="OrthoDB" id="4958at2157"/>
<gene>
    <name evidence="2" type="ordered locus">Nmar_0219</name>
</gene>
<reference evidence="2 3" key="1">
    <citation type="journal article" date="2010" name="Proc. Natl. Acad. Sci. U.S.A.">
        <title>Nitrosopumilus maritimus genome reveals unique mechanisms for nitrification and autotrophy in globally distributed marine crenarchaea.</title>
        <authorList>
            <person name="Walker C.B."/>
            <person name="de la Torre J.R."/>
            <person name="Klotz M.G."/>
            <person name="Urakawa H."/>
            <person name="Pinel N."/>
            <person name="Arp D.J."/>
            <person name="Brochier-Armanet C."/>
            <person name="Chain P.S."/>
            <person name="Chan P.P."/>
            <person name="Gollabgir A."/>
            <person name="Hemp J."/>
            <person name="Hugler M."/>
            <person name="Karr E.A."/>
            <person name="Konneke M."/>
            <person name="Shin M."/>
            <person name="Lawton T.J."/>
            <person name="Lowe T."/>
            <person name="Martens-Habbena W."/>
            <person name="Sayavedra-Soto L.A."/>
            <person name="Lang D."/>
            <person name="Sievert S.M."/>
            <person name="Rosenzweig A.C."/>
            <person name="Manning G."/>
            <person name="Stahl D.A."/>
        </authorList>
    </citation>
    <scope>NUCLEOTIDE SEQUENCE [LARGE SCALE GENOMIC DNA]</scope>
    <source>
        <strain evidence="2 3">SCM1</strain>
    </source>
</reference>
<dbReference type="InParanoid" id="A9A2Y7"/>
<organism evidence="2 3">
    <name type="scientific">Nitrosopumilus maritimus (strain SCM1)</name>
    <dbReference type="NCBI Taxonomy" id="436308"/>
    <lineage>
        <taxon>Archaea</taxon>
        <taxon>Nitrososphaerota</taxon>
        <taxon>Nitrososphaeria</taxon>
        <taxon>Nitrosopumilales</taxon>
        <taxon>Nitrosopumilaceae</taxon>
        <taxon>Nitrosopumilus</taxon>
    </lineage>
</organism>
<dbReference type="HOGENOM" id="CLU_985543_0_0_2"/>
<dbReference type="EMBL" id="CP000866">
    <property type="protein sequence ID" value="ABX12115.1"/>
    <property type="molecule type" value="Genomic_DNA"/>
</dbReference>
<feature type="region of interest" description="Disordered" evidence="1">
    <location>
        <begin position="203"/>
        <end position="222"/>
    </location>
</feature>
<dbReference type="GeneID" id="5773408"/>
<dbReference type="AlphaFoldDB" id="A9A2Y7"/>
<proteinExistence type="predicted"/>
<dbReference type="KEGG" id="nmr:Nmar_0219"/>
<dbReference type="EnsemblBacteria" id="ABX12115">
    <property type="protein sequence ID" value="ABX12115"/>
    <property type="gene ID" value="Nmar_0219"/>
</dbReference>
<evidence type="ECO:0000313" key="3">
    <source>
        <dbReference type="Proteomes" id="UP000000792"/>
    </source>
</evidence>
<feature type="region of interest" description="Disordered" evidence="1">
    <location>
        <begin position="267"/>
        <end position="300"/>
    </location>
</feature>
<feature type="compositionally biased region" description="Basic and acidic residues" evidence="1">
    <location>
        <begin position="267"/>
        <end position="283"/>
    </location>
</feature>
<name>A9A2Y7_NITMS</name>
<evidence type="ECO:0000256" key="1">
    <source>
        <dbReference type="SAM" id="MobiDB-lite"/>
    </source>
</evidence>
<keyword evidence="3" id="KW-1185">Reference proteome</keyword>
<dbReference type="Proteomes" id="UP000000792">
    <property type="component" value="Chromosome"/>
</dbReference>
<dbReference type="eggNOG" id="arCOG08635">
    <property type="taxonomic scope" value="Archaea"/>
</dbReference>
<protein>
    <submittedName>
        <fullName evidence="2">Uncharacterized protein</fullName>
    </submittedName>
</protein>
<evidence type="ECO:0000313" key="2">
    <source>
        <dbReference type="EMBL" id="ABX12115.1"/>
    </source>
</evidence>
<sequence>MQEIALILSSLAGVATAAAVRKMPRDKNQLLSLGASSHIKSQINSLKIEKDILTKTISRLYQADSEFSKIQKDKLLLKYQHQLGIVLAKLEKLEQASKHPDLGPVGDGLITLMDQKLSKLDDRLYELSSKMTTTKVEAPKVKEPEVKKGTKQSTSIKNTFNFEKPKETEPVTIPATKSRQSFELTTLTNISRKEPKFPLFEKEEKPIQKSMPQPKPIQTELIKPKEEIVKEIVQPKPKVEDKIEIIQEVTSIPEPKVEPKPDINKEVAKITEHKALPEPEVQKPEPTSADDVDDDMDDLDKIKGDIMKVLSKLDQAEVE</sequence>
<feature type="compositionally biased region" description="Acidic residues" evidence="1">
    <location>
        <begin position="288"/>
        <end position="298"/>
    </location>
</feature>
<dbReference type="RefSeq" id="WP_012214602.1">
    <property type="nucleotide sequence ID" value="NC_010085.1"/>
</dbReference>
<accession>A9A2Y7</accession>